<dbReference type="PROSITE" id="PS51257">
    <property type="entry name" value="PROKAR_LIPOPROTEIN"/>
    <property type="match status" value="1"/>
</dbReference>
<gene>
    <name evidence="1" type="ORF">HMPREF1535_00684</name>
</gene>
<dbReference type="STRING" id="927665.HMPREF1535_00684"/>
<proteinExistence type="predicted"/>
<evidence type="ECO:0000313" key="1">
    <source>
        <dbReference type="EMBL" id="KKB59125.1"/>
    </source>
</evidence>
<evidence type="ECO:0000313" key="2">
    <source>
        <dbReference type="Proteomes" id="UP000033047"/>
    </source>
</evidence>
<dbReference type="Proteomes" id="UP000033047">
    <property type="component" value="Unassembled WGS sequence"/>
</dbReference>
<dbReference type="EMBL" id="AQHV01000003">
    <property type="protein sequence ID" value="KKB59125.1"/>
    <property type="molecule type" value="Genomic_DNA"/>
</dbReference>
<name>A0A0F5JNH6_9BACT</name>
<dbReference type="RefSeq" id="WP_007654690.1">
    <property type="nucleotide sequence ID" value="NZ_KQ033912.1"/>
</dbReference>
<reference evidence="1 2" key="1">
    <citation type="submission" date="2013-04" db="EMBL/GenBank/DDBJ databases">
        <title>The Genome Sequence of Parabacteroides goldsteinii DSM 19448.</title>
        <authorList>
            <consortium name="The Broad Institute Genomics Platform"/>
            <person name="Earl A."/>
            <person name="Ward D."/>
            <person name="Feldgarden M."/>
            <person name="Gevers D."/>
            <person name="Martens E."/>
            <person name="Sakamoto M."/>
            <person name="Benno Y."/>
            <person name="Song Y."/>
            <person name="Liu C."/>
            <person name="Lee J."/>
            <person name="Bolanos M."/>
            <person name="Vaisanen M.L."/>
            <person name="Finegold S.M."/>
            <person name="Walker B."/>
            <person name="Young S."/>
            <person name="Zeng Q."/>
            <person name="Gargeya S."/>
            <person name="Fitzgerald M."/>
            <person name="Haas B."/>
            <person name="Abouelleil A."/>
            <person name="Allen A.W."/>
            <person name="Alvarado L."/>
            <person name="Arachchi H.M."/>
            <person name="Berlin A.M."/>
            <person name="Chapman S.B."/>
            <person name="Gainer-Dewar J."/>
            <person name="Goldberg J."/>
            <person name="Griggs A."/>
            <person name="Gujja S."/>
            <person name="Hansen M."/>
            <person name="Howarth C."/>
            <person name="Imamovic A."/>
            <person name="Ireland A."/>
            <person name="Larimer J."/>
            <person name="McCowan C."/>
            <person name="Murphy C."/>
            <person name="Pearson M."/>
            <person name="Poon T.W."/>
            <person name="Priest M."/>
            <person name="Roberts A."/>
            <person name="Saif S."/>
            <person name="Shea T."/>
            <person name="Sisk P."/>
            <person name="Sykes S."/>
            <person name="Wortman J."/>
            <person name="Nusbaum C."/>
            <person name="Birren B."/>
        </authorList>
    </citation>
    <scope>NUCLEOTIDE SEQUENCE [LARGE SCALE GENOMIC DNA]</scope>
    <source>
        <strain evidence="1 2">DSM 19448</strain>
    </source>
</reference>
<sequence length="62" mass="6998">MMKRKYSIFAVFILLVVAACGESKYVLQSPDGSLSVKVGQSDKGDLIYRLEKVISMKHFKML</sequence>
<accession>A0A0F5JNH6</accession>
<dbReference type="PATRIC" id="fig|927665.4.peg.692"/>
<protein>
    <submittedName>
        <fullName evidence="1">Uncharacterized protein</fullName>
    </submittedName>
</protein>
<comment type="caution">
    <text evidence="1">The sequence shown here is derived from an EMBL/GenBank/DDBJ whole genome shotgun (WGS) entry which is preliminary data.</text>
</comment>
<dbReference type="AlphaFoldDB" id="A0A0F5JNH6"/>
<organism evidence="1 2">
    <name type="scientific">Parabacteroides goldsteinii DSM 19448 = WAL 12034</name>
    <dbReference type="NCBI Taxonomy" id="927665"/>
    <lineage>
        <taxon>Bacteria</taxon>
        <taxon>Pseudomonadati</taxon>
        <taxon>Bacteroidota</taxon>
        <taxon>Bacteroidia</taxon>
        <taxon>Bacteroidales</taxon>
        <taxon>Tannerellaceae</taxon>
        <taxon>Parabacteroides</taxon>
    </lineage>
</organism>
<dbReference type="HOGENOM" id="CLU_2900063_0_0_10"/>